<name>A0A1M6BJB7_9FLAO</name>
<reference evidence="1 2" key="1">
    <citation type="submission" date="2016-11" db="EMBL/GenBank/DDBJ databases">
        <authorList>
            <person name="Jaros S."/>
            <person name="Januszkiewicz K."/>
            <person name="Wedrychowicz H."/>
        </authorList>
    </citation>
    <scope>NUCLEOTIDE SEQUENCE [LARGE SCALE GENOMIC DNA]</scope>
    <source>
        <strain evidence="1 2">DSM 22807</strain>
    </source>
</reference>
<protein>
    <submittedName>
        <fullName evidence="1">Uncharacterized protein</fullName>
    </submittedName>
</protein>
<dbReference type="InterPro" id="IPR041055">
    <property type="entry name" value="Kinase-PolyVal"/>
</dbReference>
<accession>A0A1M6BJB7</accession>
<gene>
    <name evidence="1" type="ORF">SAMN05444337_0126</name>
</gene>
<dbReference type="AlphaFoldDB" id="A0A1M6BJB7"/>
<keyword evidence="2" id="KW-1185">Reference proteome</keyword>
<dbReference type="RefSeq" id="WP_227658713.1">
    <property type="nucleotide sequence ID" value="NZ_CP045292.1"/>
</dbReference>
<proteinExistence type="predicted"/>
<evidence type="ECO:0000313" key="1">
    <source>
        <dbReference type="EMBL" id="SHI48814.1"/>
    </source>
</evidence>
<evidence type="ECO:0000313" key="2">
    <source>
        <dbReference type="Proteomes" id="UP000184232"/>
    </source>
</evidence>
<organism evidence="1 2">
    <name type="scientific">Flavobacterium haoranii</name>
    <dbReference type="NCBI Taxonomy" id="683124"/>
    <lineage>
        <taxon>Bacteria</taxon>
        <taxon>Pseudomonadati</taxon>
        <taxon>Bacteroidota</taxon>
        <taxon>Flavobacteriia</taxon>
        <taxon>Flavobacteriales</taxon>
        <taxon>Flavobacteriaceae</taxon>
        <taxon>Flavobacterium</taxon>
    </lineage>
</organism>
<sequence>MTIKDELHNVFSGTYEVRFGTIIQTITSYLENCTRTSTVAKGTKHFKEEEKEKLELFISQNNLWLNTVDFSQYVSEGAEQKVYLTDSEHVLKLNDSIYYTSWIDYFHNLLLHNYFFADTAYELIGFTKNDNVLYAIVKQAFVSITDKTDLSLVKEFLIQNGFENTRNNDYYNIELGIILEDLHDENVLTKNETLYFIDTVFYITDAFWSK</sequence>
<dbReference type="Proteomes" id="UP000184232">
    <property type="component" value="Unassembled WGS sequence"/>
</dbReference>
<dbReference type="EMBL" id="FQZH01000001">
    <property type="protein sequence ID" value="SHI48814.1"/>
    <property type="molecule type" value="Genomic_DNA"/>
</dbReference>
<dbReference type="STRING" id="683124.SAMN05444337_0126"/>
<dbReference type="Pfam" id="PF18762">
    <property type="entry name" value="Kinase-PolyVal"/>
    <property type="match status" value="1"/>
</dbReference>